<evidence type="ECO:0000256" key="3">
    <source>
        <dbReference type="ARBA" id="ARBA00022475"/>
    </source>
</evidence>
<feature type="domain" description="ABC transmembrane type-1" evidence="8">
    <location>
        <begin position="101"/>
        <end position="308"/>
    </location>
</feature>
<keyword evidence="5 7" id="KW-1133">Transmembrane helix</keyword>
<protein>
    <submittedName>
        <fullName evidence="9">ABC-type dipeptide/oligopeptide/nickel transport system</fullName>
    </submittedName>
</protein>
<evidence type="ECO:0000256" key="4">
    <source>
        <dbReference type="ARBA" id="ARBA00022692"/>
    </source>
</evidence>
<feature type="transmembrane region" description="Helical" evidence="7">
    <location>
        <begin position="12"/>
        <end position="31"/>
    </location>
</feature>
<sequence length="322" mass="34011">MALGLIRPVVSRLGQSVLVLLAMSFVVYGLMGLMPGDPIDLMIAGDPRLSAEDAIRLKALYGLDRPWTERWVRWLAQAVQGEFGFSRLYAVPVADAMAPALANTALLMVSALGVSLALALPLGLWAARRPGSIADMLVNLLAFASASVPVFWLGLMLIVLFAVGLGWLPPGGMSTVGGPGSLSDRLAHLVLPVATLALAGLGQFARHMRAAMIAEAGRDYIRTARAKGCSPLRVLLHHQLRNALLPVVTIIALEIGGLFSGALVTETVFAWPGMGRLIYASVMGNDFNLALSGLLLATAMTLAGSILADLAYGQLDPRVRGR</sequence>
<dbReference type="AlphaFoldDB" id="S9SET0"/>
<dbReference type="GO" id="GO:0005886">
    <property type="term" value="C:plasma membrane"/>
    <property type="evidence" value="ECO:0007669"/>
    <property type="project" value="UniProtKB-SubCell"/>
</dbReference>
<comment type="caution">
    <text evidence="9">The sequence shown here is derived from an EMBL/GenBank/DDBJ whole genome shotgun (WGS) entry which is preliminary data.</text>
</comment>
<accession>S9SET0</accession>
<name>S9SET0_MAGFU</name>
<keyword evidence="4 7" id="KW-0812">Transmembrane</keyword>
<dbReference type="STRING" id="1316936.K678_05066"/>
<dbReference type="CDD" id="cd06261">
    <property type="entry name" value="TM_PBP2"/>
    <property type="match status" value="1"/>
</dbReference>
<dbReference type="Proteomes" id="UP000015350">
    <property type="component" value="Unassembled WGS sequence"/>
</dbReference>
<comment type="similarity">
    <text evidence="7">Belongs to the binding-protein-dependent transport system permease family.</text>
</comment>
<dbReference type="PATRIC" id="fig|1316936.3.peg.1017"/>
<dbReference type="InterPro" id="IPR000515">
    <property type="entry name" value="MetI-like"/>
</dbReference>
<proteinExistence type="inferred from homology"/>
<dbReference type="EMBL" id="AQPH01000012">
    <property type="protein sequence ID" value="EPY02558.1"/>
    <property type="molecule type" value="Genomic_DNA"/>
</dbReference>
<comment type="subcellular location">
    <subcellularLocation>
        <location evidence="1 7">Cell membrane</location>
        <topology evidence="1 7">Multi-pass membrane protein</topology>
    </subcellularLocation>
</comment>
<dbReference type="Gene3D" id="1.10.3720.10">
    <property type="entry name" value="MetI-like"/>
    <property type="match status" value="1"/>
</dbReference>
<dbReference type="GO" id="GO:0055085">
    <property type="term" value="P:transmembrane transport"/>
    <property type="evidence" value="ECO:0007669"/>
    <property type="project" value="InterPro"/>
</dbReference>
<feature type="transmembrane region" description="Helical" evidence="7">
    <location>
        <begin position="289"/>
        <end position="312"/>
    </location>
</feature>
<reference evidence="9 10" key="1">
    <citation type="submission" date="2013-04" db="EMBL/GenBank/DDBJ databases">
        <authorList>
            <person name="Kuznetsov B."/>
            <person name="Ivanovsky R."/>
        </authorList>
    </citation>
    <scope>NUCLEOTIDE SEQUENCE [LARGE SCALE GENOMIC DNA]</scope>
    <source>
        <strain evidence="9 10">MGU-K5</strain>
    </source>
</reference>
<dbReference type="RefSeq" id="WP_021131378.1">
    <property type="nucleotide sequence ID" value="NZ_AQPH01000012.1"/>
</dbReference>
<dbReference type="eggNOG" id="COG0601">
    <property type="taxonomic scope" value="Bacteria"/>
</dbReference>
<dbReference type="InterPro" id="IPR035906">
    <property type="entry name" value="MetI-like_sf"/>
</dbReference>
<evidence type="ECO:0000256" key="2">
    <source>
        <dbReference type="ARBA" id="ARBA00022448"/>
    </source>
</evidence>
<evidence type="ECO:0000259" key="8">
    <source>
        <dbReference type="PROSITE" id="PS50928"/>
    </source>
</evidence>
<dbReference type="SUPFAM" id="SSF161098">
    <property type="entry name" value="MetI-like"/>
    <property type="match status" value="1"/>
</dbReference>
<keyword evidence="3" id="KW-1003">Cell membrane</keyword>
<keyword evidence="2 7" id="KW-0813">Transport</keyword>
<evidence type="ECO:0000256" key="6">
    <source>
        <dbReference type="ARBA" id="ARBA00023136"/>
    </source>
</evidence>
<feature type="transmembrane region" description="Helical" evidence="7">
    <location>
        <begin position="137"/>
        <end position="166"/>
    </location>
</feature>
<dbReference type="PANTHER" id="PTHR43163">
    <property type="entry name" value="DIPEPTIDE TRANSPORT SYSTEM PERMEASE PROTEIN DPPB-RELATED"/>
    <property type="match status" value="1"/>
</dbReference>
<feature type="transmembrane region" description="Helical" evidence="7">
    <location>
        <begin position="186"/>
        <end position="205"/>
    </location>
</feature>
<dbReference type="Pfam" id="PF00528">
    <property type="entry name" value="BPD_transp_1"/>
    <property type="match status" value="1"/>
</dbReference>
<organism evidence="9 10">
    <name type="scientific">Magnetospirillum fulvum MGU-K5</name>
    <dbReference type="NCBI Taxonomy" id="1316936"/>
    <lineage>
        <taxon>Bacteria</taxon>
        <taxon>Pseudomonadati</taxon>
        <taxon>Pseudomonadota</taxon>
        <taxon>Alphaproteobacteria</taxon>
        <taxon>Rhodospirillales</taxon>
        <taxon>Rhodospirillaceae</taxon>
        <taxon>Magnetospirillum</taxon>
    </lineage>
</organism>
<evidence type="ECO:0000313" key="9">
    <source>
        <dbReference type="EMBL" id="EPY02558.1"/>
    </source>
</evidence>
<dbReference type="PANTHER" id="PTHR43163:SF9">
    <property type="entry name" value="ABC TRANSPORTER PERMEASE PROTEIN"/>
    <property type="match status" value="1"/>
</dbReference>
<evidence type="ECO:0000256" key="1">
    <source>
        <dbReference type="ARBA" id="ARBA00004651"/>
    </source>
</evidence>
<evidence type="ECO:0000256" key="7">
    <source>
        <dbReference type="RuleBase" id="RU363032"/>
    </source>
</evidence>
<evidence type="ECO:0000313" key="10">
    <source>
        <dbReference type="Proteomes" id="UP000015350"/>
    </source>
</evidence>
<keyword evidence="6 7" id="KW-0472">Membrane</keyword>
<gene>
    <name evidence="9" type="ORF">K678_05066</name>
</gene>
<feature type="transmembrane region" description="Helical" evidence="7">
    <location>
        <begin position="105"/>
        <end position="125"/>
    </location>
</feature>
<dbReference type="PROSITE" id="PS50928">
    <property type="entry name" value="ABC_TM1"/>
    <property type="match status" value="1"/>
</dbReference>
<feature type="transmembrane region" description="Helical" evidence="7">
    <location>
        <begin position="243"/>
        <end position="269"/>
    </location>
</feature>
<evidence type="ECO:0000256" key="5">
    <source>
        <dbReference type="ARBA" id="ARBA00022989"/>
    </source>
</evidence>